<reference evidence="4 5" key="1">
    <citation type="submission" date="2018-10" db="EMBL/GenBank/DDBJ databases">
        <title>Fifty Aureobasidium pullulans genomes reveal a recombining polyextremotolerant generalist.</title>
        <authorList>
            <person name="Gostincar C."/>
            <person name="Turk M."/>
            <person name="Zajc J."/>
            <person name="Gunde-Cimerman N."/>
        </authorList>
    </citation>
    <scope>NUCLEOTIDE SEQUENCE [LARGE SCALE GENOMIC DNA]</scope>
    <source>
        <strain evidence="2 5">EXF-10659</strain>
        <strain evidence="3 4">EXF-1645</strain>
    </source>
</reference>
<gene>
    <name evidence="3" type="ORF">D6C78_00777</name>
    <name evidence="2" type="ORF">D6D19_04092</name>
</gene>
<evidence type="ECO:0000256" key="1">
    <source>
        <dbReference type="SAM" id="MobiDB-lite"/>
    </source>
</evidence>
<accession>A0A4V4JT10</accession>
<dbReference type="Proteomes" id="UP000308802">
    <property type="component" value="Unassembled WGS sequence"/>
</dbReference>
<feature type="compositionally biased region" description="Basic and acidic residues" evidence="1">
    <location>
        <begin position="25"/>
        <end position="34"/>
    </location>
</feature>
<dbReference type="AlphaFoldDB" id="A0A4V4JT10"/>
<dbReference type="EMBL" id="QZBZ01000008">
    <property type="protein sequence ID" value="TIA42832.1"/>
    <property type="molecule type" value="Genomic_DNA"/>
</dbReference>
<organism evidence="3 4">
    <name type="scientific">Aureobasidium pullulans</name>
    <name type="common">Black yeast</name>
    <name type="synonym">Pullularia pullulans</name>
    <dbReference type="NCBI Taxonomy" id="5580"/>
    <lineage>
        <taxon>Eukaryota</taxon>
        <taxon>Fungi</taxon>
        <taxon>Dikarya</taxon>
        <taxon>Ascomycota</taxon>
        <taxon>Pezizomycotina</taxon>
        <taxon>Dothideomycetes</taxon>
        <taxon>Dothideomycetidae</taxon>
        <taxon>Dothideales</taxon>
        <taxon>Saccotheciaceae</taxon>
        <taxon>Aureobasidium</taxon>
    </lineage>
</organism>
<sequence>MHVSSTVMSSEQAFAGSDLRSAAQDYKRDAEHKAKWAMGVTITPGRGEANPRPRKRSETHNHRRVERSAAAAAAIASKAKISRKQDMLAAGDDFAISSEDSSGASGDEAMTPTEILYGFDSLRVPTHGSQILNTALAKAIEQYEDKETVKLVRNEYEILDGDEEEAHNLGHASTKPKLLDAEDAEYEFV</sequence>
<feature type="region of interest" description="Disordered" evidence="1">
    <location>
        <begin position="1"/>
        <end position="71"/>
    </location>
</feature>
<proteinExistence type="predicted"/>
<name>A0A4V4JT10_AURPU</name>
<comment type="caution">
    <text evidence="3">The sequence shown here is derived from an EMBL/GenBank/DDBJ whole genome shotgun (WGS) entry which is preliminary data.</text>
</comment>
<feature type="compositionally biased region" description="Polar residues" evidence="1">
    <location>
        <begin position="1"/>
        <end position="12"/>
    </location>
</feature>
<evidence type="ECO:0000313" key="3">
    <source>
        <dbReference type="EMBL" id="TIA42832.1"/>
    </source>
</evidence>
<dbReference type="Proteomes" id="UP000308724">
    <property type="component" value="Unassembled WGS sequence"/>
</dbReference>
<evidence type="ECO:0000313" key="5">
    <source>
        <dbReference type="Proteomes" id="UP000308802"/>
    </source>
</evidence>
<feature type="compositionally biased region" description="Basic residues" evidence="1">
    <location>
        <begin position="52"/>
        <end position="65"/>
    </location>
</feature>
<evidence type="ECO:0000313" key="2">
    <source>
        <dbReference type="EMBL" id="THW75347.1"/>
    </source>
</evidence>
<dbReference type="EMBL" id="QZAO01000098">
    <property type="protein sequence ID" value="THW75347.1"/>
    <property type="molecule type" value="Genomic_DNA"/>
</dbReference>
<evidence type="ECO:0000313" key="4">
    <source>
        <dbReference type="Proteomes" id="UP000308724"/>
    </source>
</evidence>
<protein>
    <submittedName>
        <fullName evidence="3">Uncharacterized protein</fullName>
    </submittedName>
</protein>